<dbReference type="InterPro" id="IPR007419">
    <property type="entry name" value="BFD-like_2Fe2S-bd_dom"/>
</dbReference>
<keyword evidence="1" id="KW-0813">Transport</keyword>
<keyword evidence="6" id="KW-0411">Iron-sulfur</keyword>
<evidence type="ECO:0000313" key="11">
    <source>
        <dbReference type="Proteomes" id="UP000234329"/>
    </source>
</evidence>
<dbReference type="InterPro" id="IPR052371">
    <property type="entry name" value="BFD-associated_ferredoxin"/>
</dbReference>
<comment type="caution">
    <text evidence="10">The sequence shown here is derived from an EMBL/GenBank/DDBJ whole genome shotgun (WGS) entry which is preliminary data.</text>
</comment>
<keyword evidence="5" id="KW-0408">Iron</keyword>
<dbReference type="InterPro" id="IPR041854">
    <property type="entry name" value="BFD-like_2Fe2S-bd_dom_sf"/>
</dbReference>
<dbReference type="RefSeq" id="WP_101536928.1">
    <property type="nucleotide sequence ID" value="NZ_MXAV01000008.1"/>
</dbReference>
<dbReference type="PANTHER" id="PTHR37424:SF1">
    <property type="entry name" value="BACTERIOFERRITIN-ASSOCIATED FERREDOXIN"/>
    <property type="match status" value="1"/>
</dbReference>
<sequence length="75" mass="8306">MYVCVCNGVTERDIHQAVCEGACSMRDLRQQLGVASQCGRCATCAKAILDQEIQHAQVTLYPLGQHPQRNFKQAI</sequence>
<dbReference type="OrthoDB" id="7428628at2"/>
<protein>
    <recommendedName>
        <fullName evidence="7">Bacterioferritin-associated ferredoxin</fullName>
    </recommendedName>
</protein>
<dbReference type="GO" id="GO:0051537">
    <property type="term" value="F:2 iron, 2 sulfur cluster binding"/>
    <property type="evidence" value="ECO:0007669"/>
    <property type="project" value="UniProtKB-KW"/>
</dbReference>
<keyword evidence="4" id="KW-0249">Electron transport</keyword>
<dbReference type="AlphaFoldDB" id="A0A2I1DP24"/>
<keyword evidence="2" id="KW-0001">2Fe-2S</keyword>
<dbReference type="Gene3D" id="1.10.10.1100">
    <property type="entry name" value="BFD-like [2Fe-2S]-binding domain"/>
    <property type="match status" value="1"/>
</dbReference>
<dbReference type="GO" id="GO:0046872">
    <property type="term" value="F:metal ion binding"/>
    <property type="evidence" value="ECO:0007669"/>
    <property type="project" value="UniProtKB-KW"/>
</dbReference>
<dbReference type="Proteomes" id="UP000234329">
    <property type="component" value="Unassembled WGS sequence"/>
</dbReference>
<dbReference type="CDD" id="cd19945">
    <property type="entry name" value="Fer2_BFD"/>
    <property type="match status" value="1"/>
</dbReference>
<proteinExistence type="inferred from homology"/>
<evidence type="ECO:0000256" key="6">
    <source>
        <dbReference type="ARBA" id="ARBA00023014"/>
    </source>
</evidence>
<dbReference type="Pfam" id="PF04324">
    <property type="entry name" value="Fer2_BFD"/>
    <property type="match status" value="1"/>
</dbReference>
<name>A0A2I1DP24_9PROT</name>
<evidence type="ECO:0000256" key="5">
    <source>
        <dbReference type="ARBA" id="ARBA00023004"/>
    </source>
</evidence>
<evidence type="ECO:0000256" key="4">
    <source>
        <dbReference type="ARBA" id="ARBA00022982"/>
    </source>
</evidence>
<evidence type="ECO:0000256" key="1">
    <source>
        <dbReference type="ARBA" id="ARBA00022448"/>
    </source>
</evidence>
<dbReference type="EMBL" id="MXAV01000008">
    <property type="protein sequence ID" value="PKY11621.1"/>
    <property type="molecule type" value="Genomic_DNA"/>
</dbReference>
<gene>
    <name evidence="10" type="ORF">B1757_03070</name>
</gene>
<keyword evidence="11" id="KW-1185">Reference proteome</keyword>
<comment type="similarity">
    <text evidence="8">Belongs to the Bfd family.</text>
</comment>
<evidence type="ECO:0000259" key="9">
    <source>
        <dbReference type="Pfam" id="PF04324"/>
    </source>
</evidence>
<evidence type="ECO:0000256" key="7">
    <source>
        <dbReference type="ARBA" id="ARBA00039386"/>
    </source>
</evidence>
<evidence type="ECO:0000256" key="2">
    <source>
        <dbReference type="ARBA" id="ARBA00022714"/>
    </source>
</evidence>
<dbReference type="PANTHER" id="PTHR37424">
    <property type="entry name" value="BACTERIOFERRITIN-ASSOCIATED FERREDOXIN"/>
    <property type="match status" value="1"/>
</dbReference>
<keyword evidence="3" id="KW-0479">Metal-binding</keyword>
<evidence type="ECO:0000256" key="8">
    <source>
        <dbReference type="ARBA" id="ARBA00046332"/>
    </source>
</evidence>
<reference evidence="10 11" key="1">
    <citation type="submission" date="2017-03" db="EMBL/GenBank/DDBJ databases">
        <title>Draft genime sequence of the acidophilic sulfur-oxidizing bacterium Acidithiobacillus sp. SH, isolated from seawater.</title>
        <authorList>
            <person name="Sharmin S."/>
            <person name="Tokuhisa M."/>
            <person name="Kanao T."/>
            <person name="Kamimura K."/>
        </authorList>
    </citation>
    <scope>NUCLEOTIDE SEQUENCE [LARGE SCALE GENOMIC DNA]</scope>
    <source>
        <strain evidence="10 11">SH</strain>
    </source>
</reference>
<evidence type="ECO:0000256" key="3">
    <source>
        <dbReference type="ARBA" id="ARBA00022723"/>
    </source>
</evidence>
<feature type="domain" description="BFD-like [2Fe-2S]-binding" evidence="9">
    <location>
        <begin position="2"/>
        <end position="50"/>
    </location>
</feature>
<dbReference type="FunCoup" id="A0A2I1DP24">
    <property type="interactions" value="20"/>
</dbReference>
<accession>A0A2I1DP24</accession>
<dbReference type="InParanoid" id="A0A2I1DP24"/>
<organism evidence="10 11">
    <name type="scientific">Acidithiobacillus marinus</name>
    <dbReference type="NCBI Taxonomy" id="187490"/>
    <lineage>
        <taxon>Bacteria</taxon>
        <taxon>Pseudomonadati</taxon>
        <taxon>Pseudomonadota</taxon>
        <taxon>Acidithiobacillia</taxon>
        <taxon>Acidithiobacillales</taxon>
        <taxon>Acidithiobacillaceae</taxon>
        <taxon>Acidithiobacillus</taxon>
    </lineage>
</organism>
<evidence type="ECO:0000313" key="10">
    <source>
        <dbReference type="EMBL" id="PKY11621.1"/>
    </source>
</evidence>